<gene>
    <name evidence="7" type="ORF">GBA63_05760</name>
</gene>
<dbReference type="GO" id="GO:0016020">
    <property type="term" value="C:membrane"/>
    <property type="evidence" value="ECO:0007669"/>
    <property type="project" value="UniProtKB-SubCell"/>
</dbReference>
<organism evidence="7 8">
    <name type="scientific">Rubrobacter tropicus</name>
    <dbReference type="NCBI Taxonomy" id="2653851"/>
    <lineage>
        <taxon>Bacteria</taxon>
        <taxon>Bacillati</taxon>
        <taxon>Actinomycetota</taxon>
        <taxon>Rubrobacteria</taxon>
        <taxon>Rubrobacterales</taxon>
        <taxon>Rubrobacteraceae</taxon>
        <taxon>Rubrobacter</taxon>
    </lineage>
</organism>
<keyword evidence="8" id="KW-1185">Reference proteome</keyword>
<protein>
    <submittedName>
        <fullName evidence="7">Aromatic acid exporter family protein</fullName>
    </submittedName>
</protein>
<evidence type="ECO:0000313" key="8">
    <source>
        <dbReference type="Proteomes" id="UP000501452"/>
    </source>
</evidence>
<feature type="transmembrane region" description="Helical" evidence="5">
    <location>
        <begin position="60"/>
        <end position="78"/>
    </location>
</feature>
<evidence type="ECO:0000256" key="2">
    <source>
        <dbReference type="ARBA" id="ARBA00022692"/>
    </source>
</evidence>
<dbReference type="KEGG" id="rub:GBA63_05760"/>
<feature type="domain" description="Integral membrane bound transporter" evidence="6">
    <location>
        <begin position="46"/>
        <end position="168"/>
    </location>
</feature>
<evidence type="ECO:0000256" key="4">
    <source>
        <dbReference type="ARBA" id="ARBA00023136"/>
    </source>
</evidence>
<keyword evidence="2 5" id="KW-0812">Transmembrane</keyword>
<dbReference type="AlphaFoldDB" id="A0A6G8Q6W4"/>
<evidence type="ECO:0000259" key="6">
    <source>
        <dbReference type="Pfam" id="PF13515"/>
    </source>
</evidence>
<dbReference type="InterPro" id="IPR049453">
    <property type="entry name" value="Memb_transporter_dom"/>
</dbReference>
<keyword evidence="4 5" id="KW-0472">Membrane</keyword>
<reference evidence="7 8" key="1">
    <citation type="submission" date="2019-10" db="EMBL/GenBank/DDBJ databases">
        <title>Rubrobacter sp nov SCSIO 52090 isolated from a deep-sea sediment in the South China Sea.</title>
        <authorList>
            <person name="Chen R.W."/>
        </authorList>
    </citation>
    <scope>NUCLEOTIDE SEQUENCE [LARGE SCALE GENOMIC DNA]</scope>
    <source>
        <strain evidence="7 8">SCSIO 52909</strain>
    </source>
</reference>
<dbReference type="RefSeq" id="WP_166174326.1">
    <property type="nucleotide sequence ID" value="NZ_CP045119.1"/>
</dbReference>
<dbReference type="Pfam" id="PF13515">
    <property type="entry name" value="FUSC_2"/>
    <property type="match status" value="1"/>
</dbReference>
<comment type="subcellular location">
    <subcellularLocation>
        <location evidence="1">Membrane</location>
        <topology evidence="1">Multi-pass membrane protein</topology>
    </subcellularLocation>
</comment>
<proteinExistence type="predicted"/>
<feature type="transmembrane region" description="Helical" evidence="5">
    <location>
        <begin position="84"/>
        <end position="102"/>
    </location>
</feature>
<dbReference type="Proteomes" id="UP000501452">
    <property type="component" value="Chromosome"/>
</dbReference>
<feature type="transmembrane region" description="Helical" evidence="5">
    <location>
        <begin position="32"/>
        <end position="53"/>
    </location>
</feature>
<evidence type="ECO:0000313" key="7">
    <source>
        <dbReference type="EMBL" id="QIN82206.1"/>
    </source>
</evidence>
<accession>A0A6G8Q6W4</accession>
<evidence type="ECO:0000256" key="1">
    <source>
        <dbReference type="ARBA" id="ARBA00004141"/>
    </source>
</evidence>
<sequence>MAISDVTEAVRRGGPTALRRGLDRALGRLRAGIWPVAQTAVAAALAWSMAVVVLGNDRPFVAAIAAVISIGAVAGQTLKRAIEWTLGVAVGLTVADLIMLAIGTGPVQIGVIVGLAMAVALLIRGGIMFWTEAGVSALLVAGLDPMTSGVSPDRLLEALMGGGVALAVSAAFPSNPSLRAKLATQPVLDDLATALRDSSAALIGGDIDLAEQALSEARCVDASVARLREELDGGYQIARFAPPRRRHLGPLAHYATAADQLDFAVRDTRVLARAAVTMVRERGASDGQLPEAILGLALAVEALAGYLERPDFPVDVRHFALGAAEEATATLRTNNDLESSALVAQIRSTALDLLQAAGMGPAEALEALRNPHEPASEPSVAVR</sequence>
<keyword evidence="3 5" id="KW-1133">Transmembrane helix</keyword>
<name>A0A6G8Q6W4_9ACTN</name>
<dbReference type="EMBL" id="CP045119">
    <property type="protein sequence ID" value="QIN82206.1"/>
    <property type="molecule type" value="Genomic_DNA"/>
</dbReference>
<evidence type="ECO:0000256" key="3">
    <source>
        <dbReference type="ARBA" id="ARBA00022989"/>
    </source>
</evidence>
<evidence type="ECO:0000256" key="5">
    <source>
        <dbReference type="SAM" id="Phobius"/>
    </source>
</evidence>
<feature type="transmembrane region" description="Helical" evidence="5">
    <location>
        <begin position="109"/>
        <end position="130"/>
    </location>
</feature>